<dbReference type="STRING" id="744872.Spica_1728"/>
<dbReference type="AlphaFoldDB" id="F8F2W3"/>
<accession>F8F2W3</accession>
<dbReference type="Gene3D" id="3.30.390.50">
    <property type="entry name" value="CO dehydrogenase flavoprotein, C-terminal domain"/>
    <property type="match status" value="1"/>
</dbReference>
<dbReference type="EMBL" id="CP002868">
    <property type="protein sequence ID" value="AEJ19871.1"/>
    <property type="molecule type" value="Genomic_DNA"/>
</dbReference>
<reference evidence="2" key="1">
    <citation type="journal article" date="2013" name="Stand. Genomic Sci.">
        <title>Genome sequence of the thermophilic fresh-water bacterium Spirochaeta caldaria type strain (H1(T)), reclassification of Spirochaeta caldaria, Spirochaeta stenostrepta, and Spirochaeta zuelzerae in the genus Treponema as Treponema caldaria comb. nov., Treponema stenostrepta comb. nov., and Treponema zuelzerae comb. nov., and emendation of the genus Treponema.</title>
        <authorList>
            <person name="Abt B."/>
            <person name="Goker M."/>
            <person name="Scheuner C."/>
            <person name="Han C."/>
            <person name="Lu M."/>
            <person name="Misra M."/>
            <person name="Lapidus A."/>
            <person name="Nolan M."/>
            <person name="Lucas S."/>
            <person name="Hammon N."/>
            <person name="Deshpande S."/>
            <person name="Cheng J.F."/>
            <person name="Tapia R."/>
            <person name="Goodwin L.A."/>
            <person name="Pitluck S."/>
            <person name="Liolios K."/>
            <person name="Pagani I."/>
            <person name="Ivanova N."/>
            <person name="Mavromatis K."/>
            <person name="Mikhailova N."/>
            <person name="Huntemann M."/>
            <person name="Pati A."/>
            <person name="Chen A."/>
            <person name="Palaniappan K."/>
            <person name="Land M."/>
            <person name="Hauser L."/>
            <person name="Jeffries C.D."/>
            <person name="Rohde M."/>
            <person name="Spring S."/>
            <person name="Gronow S."/>
            <person name="Detter J.C."/>
            <person name="Bristow J."/>
            <person name="Eisen J.A."/>
            <person name="Markowitz V."/>
            <person name="Hugenholtz P."/>
            <person name="Kyrpides N.C."/>
            <person name="Woyke T."/>
            <person name="Klenk H.P."/>
        </authorList>
    </citation>
    <scope>NUCLEOTIDE SEQUENCE</scope>
    <source>
        <strain evidence="2">ATCC 51460 / DSM 7334 / H1</strain>
    </source>
</reference>
<protein>
    <recommendedName>
        <fullName evidence="3">Lipoate--protein ligase</fullName>
    </recommendedName>
</protein>
<evidence type="ECO:0008006" key="3">
    <source>
        <dbReference type="Google" id="ProtNLM"/>
    </source>
</evidence>
<gene>
    <name evidence="1" type="ordered locus">Spica_1728</name>
</gene>
<proteinExistence type="predicted"/>
<evidence type="ECO:0000313" key="1">
    <source>
        <dbReference type="EMBL" id="AEJ19871.1"/>
    </source>
</evidence>
<dbReference type="Proteomes" id="UP000000503">
    <property type="component" value="Chromosome"/>
</dbReference>
<dbReference type="KEGG" id="scd:Spica_1728"/>
<keyword evidence="2" id="KW-1185">Reference proteome</keyword>
<name>F8F2W3_GRAC1</name>
<sequence>MILQGVGKPAGCKLIRFTAELEGPVIRSIQIRGDFFAVPEEAFENLESALSGTSLETLEDRFTELAQQLGLELQGISGSGLAELIRTAAIAADSSEAQEARTMNGTSYPTA</sequence>
<dbReference type="HOGENOM" id="CLU_2157248_0_0_12"/>
<evidence type="ECO:0000313" key="2">
    <source>
        <dbReference type="Proteomes" id="UP000000503"/>
    </source>
</evidence>
<organism evidence="1 2">
    <name type="scientific">Gracilinema caldarium (strain ATCC 51460 / DSM 7334 / H1)</name>
    <name type="common">Treponema caldarium</name>
    <dbReference type="NCBI Taxonomy" id="744872"/>
    <lineage>
        <taxon>Bacteria</taxon>
        <taxon>Pseudomonadati</taxon>
        <taxon>Spirochaetota</taxon>
        <taxon>Spirochaetia</taxon>
        <taxon>Spirochaetales</taxon>
        <taxon>Breznakiellaceae</taxon>
        <taxon>Gracilinema</taxon>
    </lineage>
</organism>